<feature type="domain" description="SLH" evidence="4">
    <location>
        <begin position="882"/>
        <end position="936"/>
    </location>
</feature>
<comment type="caution">
    <text evidence="5">The sequence shown here is derived from an EMBL/GenBank/DDBJ whole genome shotgun (WGS) entry which is preliminary data.</text>
</comment>
<dbReference type="InterPro" id="IPR001119">
    <property type="entry name" value="SLH_dom"/>
</dbReference>
<dbReference type="Pfam" id="PF00395">
    <property type="entry name" value="SLH"/>
    <property type="match status" value="3"/>
</dbReference>
<dbReference type="InterPro" id="IPR014755">
    <property type="entry name" value="Cu-Rt/internalin_Ig-like"/>
</dbReference>
<evidence type="ECO:0000256" key="2">
    <source>
        <dbReference type="SAM" id="MobiDB-lite"/>
    </source>
</evidence>
<dbReference type="PROSITE" id="PS51272">
    <property type="entry name" value="SLH"/>
    <property type="match status" value="3"/>
</dbReference>
<feature type="region of interest" description="Disordered" evidence="2">
    <location>
        <begin position="42"/>
        <end position="72"/>
    </location>
</feature>
<dbReference type="PANTHER" id="PTHR34677:SF3">
    <property type="entry name" value="BACTERIAL IG-LIKE DOMAIN-CONTAINING PROTEIN"/>
    <property type="match status" value="1"/>
</dbReference>
<dbReference type="InterPro" id="IPR044048">
    <property type="entry name" value="Big_12"/>
</dbReference>
<feature type="domain" description="SLH" evidence="4">
    <location>
        <begin position="756"/>
        <end position="819"/>
    </location>
</feature>
<sequence>MYHVKKMWRLFLCLIIIAGALPLTTINKASASDEAAAVQSAGSVNTPASDDVVSLAESPSQGTSESDTEPLTATVVVDDDKLGIGQTSKVTITFSEAVTGFTIADLKVGNGTLGPLTSSDDGITWVATLVPSPNSQAKDNVITLDLTGVKDAAGNPGTGTIASNPYELDPERPTAVVMTDKDKLGIGQTSTVTIKFSEAVTGFDLADMTPQNGTLSNPSTSDNITYTVTLTPAANLNIKNNIITLALAGVLDNAGNPGTGTIASNPYELDSERPTSTIAIANSKLMAGQTTTVTFTFSEAVTGVDLSDPTVANGTLSNPRSSDGGKTWAATLTPTSDIQDNTNIITLDNTRVRDLAGNAGEGTINSANYEIDTVRPTATIVVADNELKSGETSLVTITFSEAVSGFNLSSLTASNGTLSNLTSIDGGRTWNVTLTPKANVNAADNFVTLDNSRVHNAAGNSLGEGVTKSNPYTVDTVLPSAALSNLTISSGTLSPAFVPETTSYTANVPYAVSSIKVHATMKDNSATMTVNGSPVASGQPSQDISLNVGVNSITVVVIAEDHSTKTYTISVTRANRETNEGGSRDNGSSSSVSSGGSVSSGCSTTPVIPSDNKIISTDGQLTLPPGKAGEVRLGDAISISVPACATKQELKLAIQKVTDTHQFITHHEVFLSPVFELSKNVPAYFDKSVTLSFAFDPASLKSNQTAAVFYYDEAKKIWIMVPAGRVQENRIAVTVDHFTKFAVLAIDQVTGLTVISNPAEFGDISGHWAEASIKQAASTGIVTGYPDGTFKPGKTVTRAEFTVMLVNTLGLKKTGAELTFIDSASIGAWAQNAVSQVVQLGMMKGYENGTFRPNAEITRAEIAVTITNAVGQISKGTPEAGFADDSEIPDWAKGSAAFLKQNGIMLGKDGNRFAPQEAATRAEAVTVLLNMFVLRG</sequence>
<dbReference type="RefSeq" id="WP_212985375.1">
    <property type="nucleotide sequence ID" value="NZ_BORU01000003.1"/>
</dbReference>
<dbReference type="EMBL" id="BORU01000003">
    <property type="protein sequence ID" value="GIO56865.1"/>
    <property type="molecule type" value="Genomic_DNA"/>
</dbReference>
<keyword evidence="1 3" id="KW-0732">Signal</keyword>
<dbReference type="Gene3D" id="2.60.40.1220">
    <property type="match status" value="3"/>
</dbReference>
<organism evidence="5 6">
    <name type="scientific">Paenibacillus cineris</name>
    <dbReference type="NCBI Taxonomy" id="237530"/>
    <lineage>
        <taxon>Bacteria</taxon>
        <taxon>Bacillati</taxon>
        <taxon>Bacillota</taxon>
        <taxon>Bacilli</taxon>
        <taxon>Bacillales</taxon>
        <taxon>Paenibacillaceae</taxon>
        <taxon>Paenibacillus</taxon>
    </lineage>
</organism>
<feature type="compositionally biased region" description="Polar residues" evidence="2">
    <location>
        <begin position="57"/>
        <end position="71"/>
    </location>
</feature>
<evidence type="ECO:0000259" key="4">
    <source>
        <dbReference type="PROSITE" id="PS51272"/>
    </source>
</evidence>
<evidence type="ECO:0000256" key="1">
    <source>
        <dbReference type="ARBA" id="ARBA00022729"/>
    </source>
</evidence>
<feature type="signal peptide" evidence="3">
    <location>
        <begin position="1"/>
        <end position="31"/>
    </location>
</feature>
<accession>A0ABQ4LKT9</accession>
<gene>
    <name evidence="5" type="ORF">J21TS7_51830</name>
</gene>
<feature type="chain" id="PRO_5046148748" description="SLH domain-containing protein" evidence="3">
    <location>
        <begin position="32"/>
        <end position="936"/>
    </location>
</feature>
<evidence type="ECO:0000256" key="3">
    <source>
        <dbReference type="SAM" id="SignalP"/>
    </source>
</evidence>
<dbReference type="InterPro" id="IPR025883">
    <property type="entry name" value="Cadherin-like_domain"/>
</dbReference>
<feature type="domain" description="SLH" evidence="4">
    <location>
        <begin position="820"/>
        <end position="880"/>
    </location>
</feature>
<feature type="compositionally biased region" description="Basic and acidic residues" evidence="2">
    <location>
        <begin position="574"/>
        <end position="583"/>
    </location>
</feature>
<dbReference type="Proteomes" id="UP000676601">
    <property type="component" value="Unassembled WGS sequence"/>
</dbReference>
<name>A0ABQ4LKT9_9BACL</name>
<feature type="compositionally biased region" description="Low complexity" evidence="2">
    <location>
        <begin position="585"/>
        <end position="603"/>
    </location>
</feature>
<dbReference type="Pfam" id="PF12733">
    <property type="entry name" value="Cadherin-like"/>
    <property type="match status" value="1"/>
</dbReference>
<keyword evidence="6" id="KW-1185">Reference proteome</keyword>
<evidence type="ECO:0000313" key="5">
    <source>
        <dbReference type="EMBL" id="GIO56865.1"/>
    </source>
</evidence>
<dbReference type="Gene3D" id="2.60.220.30">
    <property type="match status" value="1"/>
</dbReference>
<evidence type="ECO:0000313" key="6">
    <source>
        <dbReference type="Proteomes" id="UP000676601"/>
    </source>
</evidence>
<dbReference type="PANTHER" id="PTHR34677">
    <property type="match status" value="1"/>
</dbReference>
<reference evidence="5 6" key="1">
    <citation type="submission" date="2021-03" db="EMBL/GenBank/DDBJ databases">
        <title>Antimicrobial resistance genes in bacteria isolated from Japanese honey, and their potential for conferring macrolide and lincosamide resistance in the American foulbrood pathogen Paenibacillus larvae.</title>
        <authorList>
            <person name="Okamoto M."/>
            <person name="Kumagai M."/>
            <person name="Kanamori H."/>
            <person name="Takamatsu D."/>
        </authorList>
    </citation>
    <scope>NUCLEOTIDE SEQUENCE [LARGE SCALE GENOMIC DNA]</scope>
    <source>
        <strain evidence="5 6">J21TS7</strain>
    </source>
</reference>
<feature type="region of interest" description="Disordered" evidence="2">
    <location>
        <begin position="569"/>
        <end position="611"/>
    </location>
</feature>
<dbReference type="Pfam" id="PF19078">
    <property type="entry name" value="Big_12"/>
    <property type="match status" value="4"/>
</dbReference>
<protein>
    <recommendedName>
        <fullName evidence="4">SLH domain-containing protein</fullName>
    </recommendedName>
</protein>
<proteinExistence type="predicted"/>